<dbReference type="GO" id="GO:0071973">
    <property type="term" value="P:bacterial-type flagellum-dependent cell motility"/>
    <property type="evidence" value="ECO:0007669"/>
    <property type="project" value="InterPro"/>
</dbReference>
<keyword evidence="4" id="KW-0975">Bacterial flagellum</keyword>
<keyword evidence="7" id="KW-0969">Cilium</keyword>
<dbReference type="InterPro" id="IPR049119">
    <property type="entry name" value="FlgK_D2-like"/>
</dbReference>
<reference evidence="7 8" key="1">
    <citation type="submission" date="2016-02" db="EMBL/GenBank/DDBJ databases">
        <authorList>
            <person name="Wen L."/>
            <person name="He K."/>
            <person name="Yang H."/>
        </authorList>
    </citation>
    <scope>NUCLEOTIDE SEQUENCE [LARGE SCALE GENOMIC DNA]</scope>
    <source>
        <strain evidence="7">ShG14-8</strain>
    </source>
</reference>
<evidence type="ECO:0000256" key="4">
    <source>
        <dbReference type="ARBA" id="ARBA00023143"/>
    </source>
</evidence>
<dbReference type="SUPFAM" id="SSF64518">
    <property type="entry name" value="Phase 1 flagellin"/>
    <property type="match status" value="1"/>
</dbReference>
<evidence type="ECO:0000259" key="5">
    <source>
        <dbReference type="Pfam" id="PF00669"/>
    </source>
</evidence>
<accession>A0A139BXK2</accession>
<organism evidence="7 8">
    <name type="scientific">Candidatus Gallionella acididurans</name>
    <dbReference type="NCBI Taxonomy" id="1796491"/>
    <lineage>
        <taxon>Bacteria</taxon>
        <taxon>Pseudomonadati</taxon>
        <taxon>Pseudomonadota</taxon>
        <taxon>Betaproteobacteria</taxon>
        <taxon>Nitrosomonadales</taxon>
        <taxon>Gallionellaceae</taxon>
        <taxon>Gallionella</taxon>
    </lineage>
</organism>
<comment type="subcellular location">
    <subcellularLocation>
        <location evidence="1">Bacterial flagellum</location>
    </subcellularLocation>
    <subcellularLocation>
        <location evidence="2">Secreted</location>
    </subcellularLocation>
</comment>
<feature type="domain" description="Flagellar hook-associated protein 1 D2-like" evidence="6">
    <location>
        <begin position="191"/>
        <end position="274"/>
    </location>
</feature>
<dbReference type="Gene3D" id="1.20.1330.10">
    <property type="entry name" value="f41 fragment of flagellin, N-terminal domain"/>
    <property type="match status" value="2"/>
</dbReference>
<keyword evidence="7" id="KW-0282">Flagellum</keyword>
<sequence>MIYDANVATMNQQQASLLQTQQQLATGTRLINPSIDPAATAQALAVTQANATNTQYTANSSTAQGTLSIMGTTLQNVTASLQSIRSQMISAGTNLTTSQRQGLATSLNGQLQQLVSLANSTDGTGNYLFSGFQAKTQPISNTAAGYAYFGDSGQQMTQVSSTLQVGTTLSGADIFMRVKNGNGTFVTQAAASNTGTGVASQGSVTNPALLTGNNYSVAFSVAAGSTTYSVTNTSTGTVLSTGNAYVGGQAISFAGMQFNIQGAPANGDQFTVAPSSNVSIFKTISDFVTALNTPAATLNIADAVNNLDAGISSVSNAEAIVGSNLNLITAAQATGSSLGLNYQQTLSQLQDTNFAQAATTLAQQQLALQAAQKSFAQVSGLSLFTYM</sequence>
<dbReference type="Pfam" id="PF21158">
    <property type="entry name" value="flgK_1st_1"/>
    <property type="match status" value="1"/>
</dbReference>
<dbReference type="PANTHER" id="PTHR42792:SF1">
    <property type="entry name" value="FLAGELLAR HOOK-ASSOCIATED PROTEIN 3"/>
    <property type="match status" value="1"/>
</dbReference>
<dbReference type="Pfam" id="PF00669">
    <property type="entry name" value="Flagellin_N"/>
    <property type="match status" value="1"/>
</dbReference>
<name>A0A139BXK2_9PROT</name>
<dbReference type="GO" id="GO:0005576">
    <property type="term" value="C:extracellular region"/>
    <property type="evidence" value="ECO:0007669"/>
    <property type="project" value="UniProtKB-SubCell"/>
</dbReference>
<gene>
    <name evidence="7" type="ORF">AWT59_0119</name>
</gene>
<dbReference type="Proteomes" id="UP000070578">
    <property type="component" value="Unassembled WGS sequence"/>
</dbReference>
<dbReference type="EMBL" id="LSLI01000002">
    <property type="protein sequence ID" value="KXS33729.1"/>
    <property type="molecule type" value="Genomic_DNA"/>
</dbReference>
<evidence type="ECO:0000313" key="7">
    <source>
        <dbReference type="EMBL" id="KXS33729.1"/>
    </source>
</evidence>
<feature type="domain" description="Flagellin N-terminal" evidence="5">
    <location>
        <begin position="5"/>
        <end position="132"/>
    </location>
</feature>
<keyword evidence="7" id="KW-0966">Cell projection</keyword>
<comment type="similarity">
    <text evidence="3">Belongs to the bacterial flagellin family.</text>
</comment>
<dbReference type="PATRIC" id="fig|1796491.3.peg.129"/>
<proteinExistence type="inferred from homology"/>
<dbReference type="AlphaFoldDB" id="A0A139BXK2"/>
<evidence type="ECO:0000256" key="3">
    <source>
        <dbReference type="ARBA" id="ARBA00005709"/>
    </source>
</evidence>
<dbReference type="GO" id="GO:0005198">
    <property type="term" value="F:structural molecule activity"/>
    <property type="evidence" value="ECO:0007669"/>
    <property type="project" value="InterPro"/>
</dbReference>
<evidence type="ECO:0000256" key="2">
    <source>
        <dbReference type="ARBA" id="ARBA00004613"/>
    </source>
</evidence>
<dbReference type="GO" id="GO:0009424">
    <property type="term" value="C:bacterial-type flagellum hook"/>
    <property type="evidence" value="ECO:0007669"/>
    <property type="project" value="InterPro"/>
</dbReference>
<dbReference type="InterPro" id="IPR001492">
    <property type="entry name" value="Flagellin"/>
</dbReference>
<evidence type="ECO:0000256" key="1">
    <source>
        <dbReference type="ARBA" id="ARBA00004365"/>
    </source>
</evidence>
<dbReference type="NCBIfam" id="TIGR02550">
    <property type="entry name" value="flagell_flgL"/>
    <property type="match status" value="1"/>
</dbReference>
<dbReference type="InterPro" id="IPR013384">
    <property type="entry name" value="Flagell_FlgL"/>
</dbReference>
<evidence type="ECO:0000259" key="6">
    <source>
        <dbReference type="Pfam" id="PF21158"/>
    </source>
</evidence>
<protein>
    <submittedName>
        <fullName evidence="7">Flagellar hook-associated protein 3</fullName>
    </submittedName>
</protein>
<dbReference type="PANTHER" id="PTHR42792">
    <property type="entry name" value="FLAGELLIN"/>
    <property type="match status" value="1"/>
</dbReference>
<reference evidence="7 8" key="2">
    <citation type="submission" date="2016-03" db="EMBL/GenBank/DDBJ databases">
        <title>New uncultured bacterium of the family Gallionellaceae from acid mine drainage: description and reconstruction of genome based on metagenomic analysis of microbial community.</title>
        <authorList>
            <person name="Kadnikov V."/>
            <person name="Ivasenko D."/>
            <person name="Beletsky A."/>
            <person name="Mardanov A."/>
            <person name="Danilova E."/>
            <person name="Pimenov N."/>
            <person name="Karnachuk O."/>
            <person name="Ravin N."/>
        </authorList>
    </citation>
    <scope>NUCLEOTIDE SEQUENCE [LARGE SCALE GENOMIC DNA]</scope>
    <source>
        <strain evidence="7">ShG14-8</strain>
    </source>
</reference>
<dbReference type="InterPro" id="IPR001029">
    <property type="entry name" value="Flagellin_N"/>
</dbReference>
<evidence type="ECO:0000313" key="8">
    <source>
        <dbReference type="Proteomes" id="UP000070578"/>
    </source>
</evidence>
<comment type="caution">
    <text evidence="7">The sequence shown here is derived from an EMBL/GenBank/DDBJ whole genome shotgun (WGS) entry which is preliminary data.</text>
</comment>